<protein>
    <submittedName>
        <fullName evidence="7">Branched-chain amino acid ABC transporter permease</fullName>
    </submittedName>
</protein>
<feature type="transmembrane region" description="Helical" evidence="6">
    <location>
        <begin position="145"/>
        <end position="163"/>
    </location>
</feature>
<keyword evidence="8" id="KW-1185">Reference proteome</keyword>
<evidence type="ECO:0000313" key="8">
    <source>
        <dbReference type="Proteomes" id="UP000195273"/>
    </source>
</evidence>
<dbReference type="Pfam" id="PF02653">
    <property type="entry name" value="BPD_transp_2"/>
    <property type="match status" value="1"/>
</dbReference>
<evidence type="ECO:0000256" key="6">
    <source>
        <dbReference type="SAM" id="Phobius"/>
    </source>
</evidence>
<name>A0A1Y0E9L7_9RHOB</name>
<dbReference type="InterPro" id="IPR001851">
    <property type="entry name" value="ABC_transp_permease"/>
</dbReference>
<dbReference type="KEGG" id="lvs:LOKVESSMR4R_00865"/>
<dbReference type="OrthoDB" id="9034298at2"/>
<keyword evidence="3 6" id="KW-0812">Transmembrane</keyword>
<feature type="transmembrane region" description="Helical" evidence="6">
    <location>
        <begin position="328"/>
        <end position="352"/>
    </location>
</feature>
<dbReference type="AlphaFoldDB" id="A0A1Y0E9L7"/>
<feature type="transmembrane region" description="Helical" evidence="6">
    <location>
        <begin position="34"/>
        <end position="51"/>
    </location>
</feature>
<evidence type="ECO:0000256" key="1">
    <source>
        <dbReference type="ARBA" id="ARBA00004651"/>
    </source>
</evidence>
<dbReference type="RefSeq" id="WP_087206456.1">
    <property type="nucleotide sequence ID" value="NZ_CP021431.1"/>
</dbReference>
<dbReference type="Proteomes" id="UP000195273">
    <property type="component" value="Chromosome"/>
</dbReference>
<keyword evidence="2" id="KW-1003">Cell membrane</keyword>
<dbReference type="PANTHER" id="PTHR30482:SF4">
    <property type="entry name" value="SLR1201 PROTEIN"/>
    <property type="match status" value="1"/>
</dbReference>
<feature type="transmembrane region" description="Helical" evidence="6">
    <location>
        <begin position="116"/>
        <end position="138"/>
    </location>
</feature>
<feature type="transmembrane region" description="Helical" evidence="6">
    <location>
        <begin position="278"/>
        <end position="297"/>
    </location>
</feature>
<proteinExistence type="predicted"/>
<dbReference type="GO" id="GO:0005886">
    <property type="term" value="C:plasma membrane"/>
    <property type="evidence" value="ECO:0007669"/>
    <property type="project" value="UniProtKB-SubCell"/>
</dbReference>
<dbReference type="EMBL" id="CP021431">
    <property type="protein sequence ID" value="ARU00198.1"/>
    <property type="molecule type" value="Genomic_DNA"/>
</dbReference>
<dbReference type="CDD" id="cd06581">
    <property type="entry name" value="TM_PBP1_LivM_like"/>
    <property type="match status" value="1"/>
</dbReference>
<feature type="transmembrane region" description="Helical" evidence="6">
    <location>
        <begin position="304"/>
        <end position="322"/>
    </location>
</feature>
<dbReference type="PANTHER" id="PTHR30482">
    <property type="entry name" value="HIGH-AFFINITY BRANCHED-CHAIN AMINO ACID TRANSPORT SYSTEM PERMEASE"/>
    <property type="match status" value="1"/>
</dbReference>
<feature type="transmembrane region" description="Helical" evidence="6">
    <location>
        <begin position="63"/>
        <end position="85"/>
    </location>
</feature>
<sequence length="365" mass="39150">MNGHQISDAVQAPAQRGPKVWLARLEGPQTKGSGLGFWIAAALVLLAGLVYPNFTSSYTVGNAAYFLVWTFMAMGLGVVWGYCGALSFGQTAFFGLAGYAYSVITINIGSAFGLTWLALILAVALAGLFALLIGYFMFYGRIKGVFVGIVTLSVTLVFETFMAQTAGPQWRIGDARLNGFNGMSGMPPLTVPWFGGDVALYSGTALYYVLLVMVVLVYLGLRIMLNSPFGNVLVAIRENPERTEMLGYDVRLYQMLAFGLGGALAGVSGVMYTAWGQYITPSSMGLTSAALPIVWVAVGGRRDITATLLGSLLVIAGFQYLTIYGSQYALVVMGALLLFTVLVTPDGLVATLMDRIGRMFRKVRK</sequence>
<organism evidence="7 8">
    <name type="scientific">Yoonia vestfoldensis</name>
    <dbReference type="NCBI Taxonomy" id="245188"/>
    <lineage>
        <taxon>Bacteria</taxon>
        <taxon>Pseudomonadati</taxon>
        <taxon>Pseudomonadota</taxon>
        <taxon>Alphaproteobacteria</taxon>
        <taxon>Rhodobacterales</taxon>
        <taxon>Paracoccaceae</taxon>
        <taxon>Yoonia</taxon>
    </lineage>
</organism>
<reference evidence="7 8" key="1">
    <citation type="submission" date="2017-05" db="EMBL/GenBank/DDBJ databases">
        <title>Genome Sequence of Loktanella vestfoldensis Strain SMR4r Isolated from a Culture of the Diatom Skeletonema marinoi.</title>
        <authorList>
            <person name="Topel M."/>
            <person name="Pinder M.I.M."/>
            <person name="Johansson O.N."/>
            <person name="Kourtchenko O."/>
            <person name="Godhe A."/>
            <person name="Clarke A.K."/>
        </authorList>
    </citation>
    <scope>NUCLEOTIDE SEQUENCE [LARGE SCALE GENOMIC DNA]</scope>
    <source>
        <strain evidence="7 8">SMR4r</strain>
    </source>
</reference>
<evidence type="ECO:0000313" key="7">
    <source>
        <dbReference type="EMBL" id="ARU00198.1"/>
    </source>
</evidence>
<accession>A0A1Y0E9L7</accession>
<dbReference type="InterPro" id="IPR043428">
    <property type="entry name" value="LivM-like"/>
</dbReference>
<evidence type="ECO:0000256" key="4">
    <source>
        <dbReference type="ARBA" id="ARBA00022989"/>
    </source>
</evidence>
<feature type="transmembrane region" description="Helical" evidence="6">
    <location>
        <begin position="198"/>
        <end position="221"/>
    </location>
</feature>
<keyword evidence="4 6" id="KW-1133">Transmembrane helix</keyword>
<evidence type="ECO:0000256" key="5">
    <source>
        <dbReference type="ARBA" id="ARBA00023136"/>
    </source>
</evidence>
<evidence type="ECO:0000256" key="2">
    <source>
        <dbReference type="ARBA" id="ARBA00022475"/>
    </source>
</evidence>
<dbReference type="GO" id="GO:0015658">
    <property type="term" value="F:branched-chain amino acid transmembrane transporter activity"/>
    <property type="evidence" value="ECO:0007669"/>
    <property type="project" value="InterPro"/>
</dbReference>
<comment type="subcellular location">
    <subcellularLocation>
        <location evidence="1">Cell membrane</location>
        <topology evidence="1">Multi-pass membrane protein</topology>
    </subcellularLocation>
</comment>
<gene>
    <name evidence="7" type="primary">livM</name>
    <name evidence="7" type="ORF">LOKVESSMR4R_00865</name>
</gene>
<evidence type="ECO:0000256" key="3">
    <source>
        <dbReference type="ARBA" id="ARBA00022692"/>
    </source>
</evidence>
<keyword evidence="5 6" id="KW-0472">Membrane</keyword>
<feature type="transmembrane region" description="Helical" evidence="6">
    <location>
        <begin position="252"/>
        <end position="272"/>
    </location>
</feature>
<feature type="transmembrane region" description="Helical" evidence="6">
    <location>
        <begin position="92"/>
        <end position="110"/>
    </location>
</feature>